<dbReference type="SUPFAM" id="SSF54637">
    <property type="entry name" value="Thioesterase/thiol ester dehydrase-isomerase"/>
    <property type="match status" value="2"/>
</dbReference>
<dbReference type="InterPro" id="IPR025652">
    <property type="entry name" value="TesB_C"/>
</dbReference>
<feature type="domain" description="Acyl-CoA thioesterase-like N-terminal HotDog" evidence="4">
    <location>
        <begin position="33"/>
        <end position="112"/>
    </location>
</feature>
<dbReference type="CDD" id="cd03445">
    <property type="entry name" value="Thioesterase_II_repeat2"/>
    <property type="match status" value="1"/>
</dbReference>
<evidence type="ECO:0000259" key="3">
    <source>
        <dbReference type="Pfam" id="PF02551"/>
    </source>
</evidence>
<dbReference type="RefSeq" id="WP_332080399.1">
    <property type="nucleotide sequence ID" value="NZ_JAZHYN010000005.1"/>
</dbReference>
<dbReference type="InterPro" id="IPR042171">
    <property type="entry name" value="Acyl-CoA_hotdog"/>
</dbReference>
<evidence type="ECO:0000259" key="4">
    <source>
        <dbReference type="Pfam" id="PF13622"/>
    </source>
</evidence>
<reference evidence="5 6" key="1">
    <citation type="submission" date="2024-02" db="EMBL/GenBank/DDBJ databases">
        <authorList>
            <person name="Grouzdev D."/>
        </authorList>
    </citation>
    <scope>NUCLEOTIDE SEQUENCE [LARGE SCALE GENOMIC DNA]</scope>
    <source>
        <strain evidence="5 6">9N</strain>
    </source>
</reference>
<accession>A0ABU7XDN8</accession>
<protein>
    <submittedName>
        <fullName evidence="5">Acyl-CoA thioesterase II</fullName>
    </submittedName>
</protein>
<comment type="similarity">
    <text evidence="1">Belongs to the C/M/P thioester hydrolase family.</text>
</comment>
<dbReference type="Pfam" id="PF13622">
    <property type="entry name" value="4HBT_3"/>
    <property type="match status" value="1"/>
</dbReference>
<dbReference type="InterPro" id="IPR049449">
    <property type="entry name" value="TesB_ACOT8-like_N"/>
</dbReference>
<name>A0ABU7XDN8_9HYPH</name>
<sequence length="293" mass="32073">MDEAAAPSAKLLALLDLEAAGPDRFRGYSPKSAGRQVYGGQAVAQALVAATRTAPPDRPVHSMHAYFVLAGDPTIPIDFAVERVRDGKSFTTRRCHAAQRGRTIFSMEASFQRREGGLTHAAAMPEAPDPESLDDLHALIDRFHGFLPEEAENWVKRRRAVDMRIVAPEAMLSPGRHAAGQLIWFRVQGPLPDDRATQSALLAYLSDMTLLNTALVVHGKTIFEPGLQVASLDHALWIHDAPRVDDWLLYAQESPWSGHARALTRGQIFARDGRLLASVAQEGLVRLRGAPEA</sequence>
<dbReference type="Proteomes" id="UP001350748">
    <property type="component" value="Unassembled WGS sequence"/>
</dbReference>
<dbReference type="Gene3D" id="2.40.160.210">
    <property type="entry name" value="Acyl-CoA thioesterase, double hotdog domain"/>
    <property type="match status" value="1"/>
</dbReference>
<dbReference type="InterPro" id="IPR029069">
    <property type="entry name" value="HotDog_dom_sf"/>
</dbReference>
<organism evidence="5 6">
    <name type="scientific">Methylocystis borbori</name>
    <dbReference type="NCBI Taxonomy" id="3118750"/>
    <lineage>
        <taxon>Bacteria</taxon>
        <taxon>Pseudomonadati</taxon>
        <taxon>Pseudomonadota</taxon>
        <taxon>Alphaproteobacteria</taxon>
        <taxon>Hyphomicrobiales</taxon>
        <taxon>Methylocystaceae</taxon>
        <taxon>Methylocystis</taxon>
    </lineage>
</organism>
<dbReference type="InterPro" id="IPR003703">
    <property type="entry name" value="Acyl_CoA_thio"/>
</dbReference>
<gene>
    <name evidence="5" type="ORF">V3H18_02980</name>
</gene>
<evidence type="ECO:0000256" key="1">
    <source>
        <dbReference type="ARBA" id="ARBA00006538"/>
    </source>
</evidence>
<evidence type="ECO:0000256" key="2">
    <source>
        <dbReference type="ARBA" id="ARBA00022801"/>
    </source>
</evidence>
<keyword evidence="2" id="KW-0378">Hydrolase</keyword>
<dbReference type="CDD" id="cd03444">
    <property type="entry name" value="Thioesterase_II_repeat1"/>
    <property type="match status" value="1"/>
</dbReference>
<keyword evidence="6" id="KW-1185">Reference proteome</keyword>
<evidence type="ECO:0000313" key="6">
    <source>
        <dbReference type="Proteomes" id="UP001350748"/>
    </source>
</evidence>
<proteinExistence type="inferred from homology"/>
<dbReference type="PANTHER" id="PTHR11066:SF34">
    <property type="entry name" value="ACYL-COENZYME A THIOESTERASE 8"/>
    <property type="match status" value="1"/>
</dbReference>
<dbReference type="EMBL" id="JAZHYN010000005">
    <property type="protein sequence ID" value="MEF3365493.1"/>
    <property type="molecule type" value="Genomic_DNA"/>
</dbReference>
<dbReference type="Pfam" id="PF02551">
    <property type="entry name" value="Acyl_CoA_thio"/>
    <property type="match status" value="1"/>
</dbReference>
<feature type="domain" description="Acyl-CoA thioesterase 2 C-terminal" evidence="3">
    <location>
        <begin position="174"/>
        <end position="284"/>
    </location>
</feature>
<dbReference type="PANTHER" id="PTHR11066">
    <property type="entry name" value="ACYL-COA THIOESTERASE"/>
    <property type="match status" value="1"/>
</dbReference>
<evidence type="ECO:0000313" key="5">
    <source>
        <dbReference type="EMBL" id="MEF3365493.1"/>
    </source>
</evidence>
<comment type="caution">
    <text evidence="5">The sequence shown here is derived from an EMBL/GenBank/DDBJ whole genome shotgun (WGS) entry which is preliminary data.</text>
</comment>